<evidence type="ECO:0000313" key="4">
    <source>
        <dbReference type="Proteomes" id="UP000521872"/>
    </source>
</evidence>
<evidence type="ECO:0000256" key="1">
    <source>
        <dbReference type="SAM" id="MobiDB-lite"/>
    </source>
</evidence>
<feature type="compositionally biased region" description="Polar residues" evidence="1">
    <location>
        <begin position="397"/>
        <end position="413"/>
    </location>
</feature>
<dbReference type="Pfam" id="PF24563">
    <property type="entry name" value="KH_Mug60-KHD4"/>
    <property type="match status" value="1"/>
</dbReference>
<feature type="region of interest" description="Disordered" evidence="1">
    <location>
        <begin position="383"/>
        <end position="415"/>
    </location>
</feature>
<dbReference type="EMBL" id="JAACJL010000057">
    <property type="protein sequence ID" value="KAF4612187.1"/>
    <property type="molecule type" value="Genomic_DNA"/>
</dbReference>
<organism evidence="3 4">
    <name type="scientific">Agrocybe pediades</name>
    <dbReference type="NCBI Taxonomy" id="84607"/>
    <lineage>
        <taxon>Eukaryota</taxon>
        <taxon>Fungi</taxon>
        <taxon>Dikarya</taxon>
        <taxon>Basidiomycota</taxon>
        <taxon>Agaricomycotina</taxon>
        <taxon>Agaricomycetes</taxon>
        <taxon>Agaricomycetidae</taxon>
        <taxon>Agaricales</taxon>
        <taxon>Agaricineae</taxon>
        <taxon>Strophariaceae</taxon>
        <taxon>Agrocybe</taxon>
    </lineage>
</organism>
<reference evidence="3 4" key="1">
    <citation type="submission" date="2019-12" db="EMBL/GenBank/DDBJ databases">
        <authorList>
            <person name="Floudas D."/>
            <person name="Bentzer J."/>
            <person name="Ahren D."/>
            <person name="Johansson T."/>
            <person name="Persson P."/>
            <person name="Tunlid A."/>
        </authorList>
    </citation>
    <scope>NUCLEOTIDE SEQUENCE [LARGE SCALE GENOMIC DNA]</scope>
    <source>
        <strain evidence="3 4">CBS 102.39</strain>
    </source>
</reference>
<protein>
    <recommendedName>
        <fullName evidence="2">Mug60/KHD4 KH type I domain-containing protein</fullName>
    </recommendedName>
</protein>
<dbReference type="InterPro" id="IPR056553">
    <property type="entry name" value="KH_Mug60-KHD4"/>
</dbReference>
<gene>
    <name evidence="3" type="ORF">D9613_004566</name>
</gene>
<dbReference type="Proteomes" id="UP000521872">
    <property type="component" value="Unassembled WGS sequence"/>
</dbReference>
<accession>A0A8H4QKR6</accession>
<keyword evidence="4" id="KW-1185">Reference proteome</keyword>
<evidence type="ECO:0000259" key="2">
    <source>
        <dbReference type="Pfam" id="PF24563"/>
    </source>
</evidence>
<evidence type="ECO:0000313" key="3">
    <source>
        <dbReference type="EMBL" id="KAF4612187.1"/>
    </source>
</evidence>
<proteinExistence type="predicted"/>
<feature type="domain" description="Mug60/KHD4 KH type I" evidence="2">
    <location>
        <begin position="37"/>
        <end position="106"/>
    </location>
</feature>
<dbReference type="AlphaFoldDB" id="A0A8H4QKR6"/>
<feature type="compositionally biased region" description="Low complexity" evidence="1">
    <location>
        <begin position="383"/>
        <end position="396"/>
    </location>
</feature>
<comment type="caution">
    <text evidence="3">The sequence shown here is derived from an EMBL/GenBank/DDBJ whole genome shotgun (WGS) entry which is preliminary data.</text>
</comment>
<sequence>MSVSFAPGSSGDILHRTHDPKNEAGTVALWRSKSVISKETAILRRTLDWMITDRAENLISIMSGNATFIQFPPRGSSTSLITVYGDHGVTIQRTIRSILQLACQYYVGSIWPMPIQFNALFPLANPNSATITAFLKQISIATGAKVVFKSICFEMHRDLEQEVRAAVNMIKDVDVIKMKYQSHNNKPLSNGFFSADIDEEYFYDDDIPFPLNGQSNVVLEKMCVKKAKTLAKARSGGTPIRQVHFPRAEPTVFGTQEGYCGLPGLPHPLPLQTLYPYTKRGPSRHRSITRRDSYGITHLGSADCELSIIFPHSAHFEVWDMGDNTIMGCPVILSIAAKDPEEWTGVSIAVPEVSLVEVKCEDTPFPSCVSKYDPSQEFSVTYTGSKTGTSTDDGTSISQNPKPKSRSNSTGTDGISIEGHWTRVYAKTDGSDEDDHTPRWNLQIWIPIRTRLLEKRETRAFNVNARIWLMGDERRALSLDGKVDGEVVPLLADAKMTVSDLRREREMVWKARLSSFA</sequence>
<name>A0A8H4QKR6_9AGAR</name>